<dbReference type="GO" id="GO:0009893">
    <property type="term" value="P:positive regulation of metabolic process"/>
    <property type="evidence" value="ECO:0007669"/>
    <property type="project" value="UniProtKB-ARBA"/>
</dbReference>
<evidence type="ECO:0000256" key="1">
    <source>
        <dbReference type="ARBA" id="ARBA00022723"/>
    </source>
</evidence>
<organism evidence="8 9">
    <name type="scientific">Aspergillus avenaceus</name>
    <dbReference type="NCBI Taxonomy" id="36643"/>
    <lineage>
        <taxon>Eukaryota</taxon>
        <taxon>Fungi</taxon>
        <taxon>Dikarya</taxon>
        <taxon>Ascomycota</taxon>
        <taxon>Pezizomycotina</taxon>
        <taxon>Eurotiomycetes</taxon>
        <taxon>Eurotiomycetidae</taxon>
        <taxon>Eurotiales</taxon>
        <taxon>Aspergillaceae</taxon>
        <taxon>Aspergillus</taxon>
        <taxon>Aspergillus subgen. Circumdati</taxon>
    </lineage>
</organism>
<dbReference type="AlphaFoldDB" id="A0A5N6TX82"/>
<dbReference type="Proteomes" id="UP000325780">
    <property type="component" value="Unassembled WGS sequence"/>
</dbReference>
<evidence type="ECO:0000256" key="3">
    <source>
        <dbReference type="ARBA" id="ARBA00023125"/>
    </source>
</evidence>
<reference evidence="8 9" key="1">
    <citation type="submission" date="2019-04" db="EMBL/GenBank/DDBJ databases">
        <title>Friends and foes A comparative genomics study of 23 Aspergillus species from section Flavi.</title>
        <authorList>
            <consortium name="DOE Joint Genome Institute"/>
            <person name="Kjaerbolling I."/>
            <person name="Vesth T."/>
            <person name="Frisvad J.C."/>
            <person name="Nybo J.L."/>
            <person name="Theobald S."/>
            <person name="Kildgaard S."/>
            <person name="Isbrandt T."/>
            <person name="Kuo A."/>
            <person name="Sato A."/>
            <person name="Lyhne E.K."/>
            <person name="Kogle M.E."/>
            <person name="Wiebenga A."/>
            <person name="Kun R.S."/>
            <person name="Lubbers R.J."/>
            <person name="Makela M.R."/>
            <person name="Barry K."/>
            <person name="Chovatia M."/>
            <person name="Clum A."/>
            <person name="Daum C."/>
            <person name="Haridas S."/>
            <person name="He G."/>
            <person name="LaButti K."/>
            <person name="Lipzen A."/>
            <person name="Mondo S."/>
            <person name="Riley R."/>
            <person name="Salamov A."/>
            <person name="Simmons B.A."/>
            <person name="Magnuson J.K."/>
            <person name="Henrissat B."/>
            <person name="Mortensen U.H."/>
            <person name="Larsen T.O."/>
            <person name="Devries R.P."/>
            <person name="Grigoriev I.V."/>
            <person name="Machida M."/>
            <person name="Baker S.E."/>
            <person name="Andersen M.R."/>
        </authorList>
    </citation>
    <scope>NUCLEOTIDE SEQUENCE [LARGE SCALE GENOMIC DNA]</scope>
    <source>
        <strain evidence="8 9">IBT 18842</strain>
    </source>
</reference>
<dbReference type="GO" id="GO:0006351">
    <property type="term" value="P:DNA-templated transcription"/>
    <property type="evidence" value="ECO:0007669"/>
    <property type="project" value="InterPro"/>
</dbReference>
<keyword evidence="9" id="KW-1185">Reference proteome</keyword>
<dbReference type="CDD" id="cd00067">
    <property type="entry name" value="GAL4"/>
    <property type="match status" value="1"/>
</dbReference>
<keyword evidence="4" id="KW-0804">Transcription</keyword>
<dbReference type="EMBL" id="ML742084">
    <property type="protein sequence ID" value="KAE8150854.1"/>
    <property type="molecule type" value="Genomic_DNA"/>
</dbReference>
<keyword evidence="5" id="KW-0539">Nucleus</keyword>
<dbReference type="InterPro" id="IPR053230">
    <property type="entry name" value="Trans_reg_galc"/>
</dbReference>
<dbReference type="PANTHER" id="PTHR47654:SF1">
    <property type="entry name" value="ZN(II)2CYS6 TRANSCRIPTION FACTOR (EUROFUNG)"/>
    <property type="match status" value="1"/>
</dbReference>
<protein>
    <submittedName>
        <fullName evidence="8">Fungal-specific transcription factor domain-containing protein</fullName>
    </submittedName>
</protein>
<dbReference type="InterPro" id="IPR036864">
    <property type="entry name" value="Zn2-C6_fun-type_DNA-bd_sf"/>
</dbReference>
<evidence type="ECO:0000259" key="7">
    <source>
        <dbReference type="PROSITE" id="PS50048"/>
    </source>
</evidence>
<dbReference type="InterPro" id="IPR001138">
    <property type="entry name" value="Zn2Cys6_DnaBD"/>
</dbReference>
<dbReference type="SUPFAM" id="SSF57701">
    <property type="entry name" value="Zn2/Cys6 DNA-binding domain"/>
    <property type="match status" value="1"/>
</dbReference>
<keyword evidence="2" id="KW-0805">Transcription regulation</keyword>
<dbReference type="PANTHER" id="PTHR47654">
    <property type="entry name" value="ZN(II)2CYS6 TRANSCRIPTION FACTOR (EUROFUNG)-RELATED"/>
    <property type="match status" value="1"/>
</dbReference>
<feature type="coiled-coil region" evidence="6">
    <location>
        <begin position="96"/>
        <end position="130"/>
    </location>
</feature>
<accession>A0A5N6TX82</accession>
<feature type="coiled-coil region" evidence="6">
    <location>
        <begin position="10"/>
        <end position="37"/>
    </location>
</feature>
<dbReference type="GO" id="GO:0000981">
    <property type="term" value="F:DNA-binding transcription factor activity, RNA polymerase II-specific"/>
    <property type="evidence" value="ECO:0007669"/>
    <property type="project" value="InterPro"/>
</dbReference>
<gene>
    <name evidence="8" type="ORF">BDV25DRAFT_153701</name>
</gene>
<dbReference type="OrthoDB" id="5296287at2759"/>
<feature type="domain" description="Zn(2)-C6 fungal-type" evidence="7">
    <location>
        <begin position="69"/>
        <end position="98"/>
    </location>
</feature>
<dbReference type="SMART" id="SM00906">
    <property type="entry name" value="Fungal_trans"/>
    <property type="match status" value="1"/>
</dbReference>
<evidence type="ECO:0000256" key="5">
    <source>
        <dbReference type="ARBA" id="ARBA00023242"/>
    </source>
</evidence>
<dbReference type="CDD" id="cd12148">
    <property type="entry name" value="fungal_TF_MHR"/>
    <property type="match status" value="1"/>
</dbReference>
<sequence>MAGNKGRLRVENATETREQAEQTMETLSNMALNMELQPNSAQSTLNTKVAISRVSPPKTPISKTRAKRACIECRNLKTKCDGYQPCTRCSRLAIACAYVHNKKENMERRLQECESQIQVYEHLLRRMQLQMNFQDEEMIARTLAQYSPSSDQSEGEEDGDFLSELEDGTKYIREDFHGNKSLQSIGFVGRPSDIAWIKDLNLAVGDANFLETSPSNQRAEANRPPILSMVSYFLDDQELTLDGIVDPYDRPPPDIADRLLHLFLHTVQPSFPIISRVSFLEQASIYYTASPVQPTKRWLAILNLVFAVAAKFAQLMSEPYAQYIDDPMVFFARARKLAFADSQLIDHPNLQQVQIEGLLAFFLMTIGHINRSWRACGIAIRSAIAMGINLQSESKQTSNISKEIRYRVWWSIYTLENTLSIMTGRPTGTADRFITTPLPIPFEEEHFREVTAAGLLTDLNKRTEFIRAITPTTHPSHRIPDTASPERPGEHELDPVMAEIIPNSSLYFLYFVEITKIMRRGIDSLYSPGSAKRPWATVSAVISDLVLDTETWLRGLPDVFQFTSAQTSTAFERQRWSLAFRYYTVRITISRPSLCRSGRRRSSKENYQAAHQTTAEMCVNAACEMLDLLPNQPDVLWLIQMSPWWCVLHYIMQSVTVLLIELESCVRVSVIDTVNLNLHVEKALAWLLAMASVSVAAQRAWNVCDGIYRRIFSRTTSVQSEYAMAPGPQQGAGYTFSGTCQAVPLAYPSAPPNVGMPEYMNMGLPQNMMLHPVLETGYDESMPS</sequence>
<evidence type="ECO:0000256" key="4">
    <source>
        <dbReference type="ARBA" id="ARBA00023163"/>
    </source>
</evidence>
<dbReference type="InterPro" id="IPR007219">
    <property type="entry name" value="XnlR_reg_dom"/>
</dbReference>
<proteinExistence type="predicted"/>
<dbReference type="Pfam" id="PF00172">
    <property type="entry name" value="Zn_clus"/>
    <property type="match status" value="1"/>
</dbReference>
<evidence type="ECO:0000313" key="9">
    <source>
        <dbReference type="Proteomes" id="UP000325780"/>
    </source>
</evidence>
<keyword evidence="1" id="KW-0479">Metal-binding</keyword>
<dbReference type="Gene3D" id="4.10.240.10">
    <property type="entry name" value="Zn(2)-C6 fungal-type DNA-binding domain"/>
    <property type="match status" value="1"/>
</dbReference>
<evidence type="ECO:0000256" key="2">
    <source>
        <dbReference type="ARBA" id="ARBA00023015"/>
    </source>
</evidence>
<dbReference type="PROSITE" id="PS50048">
    <property type="entry name" value="ZN2_CY6_FUNGAL_2"/>
    <property type="match status" value="1"/>
</dbReference>
<dbReference type="SMART" id="SM00066">
    <property type="entry name" value="GAL4"/>
    <property type="match status" value="1"/>
</dbReference>
<dbReference type="GO" id="GO:0003677">
    <property type="term" value="F:DNA binding"/>
    <property type="evidence" value="ECO:0007669"/>
    <property type="project" value="UniProtKB-KW"/>
</dbReference>
<evidence type="ECO:0000313" key="8">
    <source>
        <dbReference type="EMBL" id="KAE8150854.1"/>
    </source>
</evidence>
<dbReference type="PROSITE" id="PS00463">
    <property type="entry name" value="ZN2_CY6_FUNGAL_1"/>
    <property type="match status" value="1"/>
</dbReference>
<name>A0A5N6TX82_ASPAV</name>
<dbReference type="GO" id="GO:0008270">
    <property type="term" value="F:zinc ion binding"/>
    <property type="evidence" value="ECO:0007669"/>
    <property type="project" value="InterPro"/>
</dbReference>
<dbReference type="Pfam" id="PF04082">
    <property type="entry name" value="Fungal_trans"/>
    <property type="match status" value="1"/>
</dbReference>
<evidence type="ECO:0000256" key="6">
    <source>
        <dbReference type="SAM" id="Coils"/>
    </source>
</evidence>
<keyword evidence="6" id="KW-0175">Coiled coil</keyword>
<keyword evidence="3" id="KW-0238">DNA-binding</keyword>